<evidence type="ECO:0000256" key="3">
    <source>
        <dbReference type="ARBA" id="ARBA00012601"/>
    </source>
</evidence>
<keyword evidence="8" id="KW-0732">Signal</keyword>
<gene>
    <name evidence="10" type="ORF">P174DRAFT_28014</name>
</gene>
<keyword evidence="4 7" id="KW-0378">Hydrolase</keyword>
<feature type="signal peptide" evidence="8">
    <location>
        <begin position="1"/>
        <end position="18"/>
    </location>
</feature>
<reference evidence="11" key="1">
    <citation type="journal article" date="2018" name="Proc. Natl. Acad. Sci. U.S.A.">
        <title>Linking secondary metabolites to gene clusters through genome sequencing of six diverse Aspergillus species.</title>
        <authorList>
            <person name="Kaerboelling I."/>
            <person name="Vesth T.C."/>
            <person name="Frisvad J.C."/>
            <person name="Nybo J.L."/>
            <person name="Theobald S."/>
            <person name="Kuo A."/>
            <person name="Bowyer P."/>
            <person name="Matsuda Y."/>
            <person name="Mondo S."/>
            <person name="Lyhne E.K."/>
            <person name="Kogle M.E."/>
            <person name="Clum A."/>
            <person name="Lipzen A."/>
            <person name="Salamov A."/>
            <person name="Ngan C.Y."/>
            <person name="Daum C."/>
            <person name="Chiniquy J."/>
            <person name="Barry K."/>
            <person name="LaButti K."/>
            <person name="Haridas S."/>
            <person name="Simmons B.A."/>
            <person name="Magnuson J.K."/>
            <person name="Mortensen U.H."/>
            <person name="Larsen T.O."/>
            <person name="Grigoriev I.V."/>
            <person name="Baker S.E."/>
            <person name="Andersen M.R."/>
        </authorList>
    </citation>
    <scope>NUCLEOTIDE SEQUENCE [LARGE SCALE GENOMIC DNA]</scope>
    <source>
        <strain evidence="11">IBT 16806</strain>
    </source>
</reference>
<dbReference type="AlphaFoldDB" id="A0A2I1CMC2"/>
<evidence type="ECO:0000256" key="1">
    <source>
        <dbReference type="ARBA" id="ARBA00000966"/>
    </source>
</evidence>
<comment type="function">
    <text evidence="6">Has endoglucanase activity on substrates containing beta-1,4 glycosidic bonds, like in carboxymethylcellulose (CMC), hydroxyethylcellulose (HEC) and beta-glucan. Involved in the degradation of complex natural cellulosic substrates.</text>
</comment>
<comment type="similarity">
    <text evidence="2 7">Belongs to the glycosyl hydrolase 5 (cellulase A) family.</text>
</comment>
<evidence type="ECO:0000256" key="5">
    <source>
        <dbReference type="ARBA" id="ARBA00023295"/>
    </source>
</evidence>
<evidence type="ECO:0000313" key="11">
    <source>
        <dbReference type="Proteomes" id="UP000234474"/>
    </source>
</evidence>
<dbReference type="InterPro" id="IPR001547">
    <property type="entry name" value="Glyco_hydro_5"/>
</dbReference>
<proteinExistence type="inferred from homology"/>
<evidence type="ECO:0000256" key="7">
    <source>
        <dbReference type="RuleBase" id="RU361153"/>
    </source>
</evidence>
<dbReference type="VEuPathDB" id="FungiDB:P174DRAFT_28014"/>
<feature type="domain" description="Glycoside hydrolase family 5" evidence="9">
    <location>
        <begin position="38"/>
        <end position="104"/>
    </location>
</feature>
<dbReference type="Pfam" id="PF00150">
    <property type="entry name" value="Cellulase"/>
    <property type="match status" value="1"/>
</dbReference>
<dbReference type="Gene3D" id="3.20.20.80">
    <property type="entry name" value="Glycosidases"/>
    <property type="match status" value="1"/>
</dbReference>
<dbReference type="EMBL" id="MSZS01000001">
    <property type="protein sequence ID" value="PKX98769.1"/>
    <property type="molecule type" value="Genomic_DNA"/>
</dbReference>
<dbReference type="PANTHER" id="PTHR34142:SF1">
    <property type="entry name" value="GLYCOSIDE HYDROLASE FAMILY 5 DOMAIN-CONTAINING PROTEIN"/>
    <property type="match status" value="1"/>
</dbReference>
<evidence type="ECO:0000256" key="4">
    <source>
        <dbReference type="ARBA" id="ARBA00022801"/>
    </source>
</evidence>
<sequence length="115" mass="12425">MRISKLIMAASAAGLVSALPVREMAKKRSSGFTWVGVNESGAEFGSSIPGTLGTDYTWPDTSKIQTLRDAGMNIFRVPFLMERLVPSSMTGTPDATYLSDLKKVGPSHLLDVMRC</sequence>
<name>A0A2I1CMC2_ASPN1</name>
<comment type="catalytic activity">
    <reaction evidence="1">
        <text>Endohydrolysis of (1-&gt;4)-beta-D-glucosidic linkages in cellulose, lichenin and cereal beta-D-glucans.</text>
        <dbReference type="EC" id="3.2.1.4"/>
    </reaction>
</comment>
<evidence type="ECO:0000256" key="6">
    <source>
        <dbReference type="ARBA" id="ARBA00025192"/>
    </source>
</evidence>
<dbReference type="OrthoDB" id="5823761at2759"/>
<protein>
    <recommendedName>
        <fullName evidence="3">cellulase</fullName>
        <ecNumber evidence="3">3.2.1.4</ecNumber>
    </recommendedName>
</protein>
<feature type="chain" id="PRO_5014175147" description="cellulase" evidence="8">
    <location>
        <begin position="19"/>
        <end position="115"/>
    </location>
</feature>
<accession>A0A2I1CMC2</accession>
<keyword evidence="11" id="KW-1185">Reference proteome</keyword>
<dbReference type="GeneID" id="36528878"/>
<keyword evidence="5 7" id="KW-0326">Glycosidase</keyword>
<comment type="caution">
    <text evidence="10">The sequence shown here is derived from an EMBL/GenBank/DDBJ whole genome shotgun (WGS) entry which is preliminary data.</text>
</comment>
<evidence type="ECO:0000313" key="10">
    <source>
        <dbReference type="EMBL" id="PKX98769.1"/>
    </source>
</evidence>
<dbReference type="InterPro" id="IPR017853">
    <property type="entry name" value="GH"/>
</dbReference>
<dbReference type="GO" id="GO:0009251">
    <property type="term" value="P:glucan catabolic process"/>
    <property type="evidence" value="ECO:0007669"/>
    <property type="project" value="TreeGrafter"/>
</dbReference>
<evidence type="ECO:0000256" key="8">
    <source>
        <dbReference type="SAM" id="SignalP"/>
    </source>
</evidence>
<organism evidence="10 11">
    <name type="scientific">Aspergillus novofumigatus (strain IBT 16806)</name>
    <dbReference type="NCBI Taxonomy" id="1392255"/>
    <lineage>
        <taxon>Eukaryota</taxon>
        <taxon>Fungi</taxon>
        <taxon>Dikarya</taxon>
        <taxon>Ascomycota</taxon>
        <taxon>Pezizomycotina</taxon>
        <taxon>Eurotiomycetes</taxon>
        <taxon>Eurotiomycetidae</taxon>
        <taxon>Eurotiales</taxon>
        <taxon>Aspergillaceae</taxon>
        <taxon>Aspergillus</taxon>
        <taxon>Aspergillus subgen. Fumigati</taxon>
    </lineage>
</organism>
<evidence type="ECO:0000256" key="2">
    <source>
        <dbReference type="ARBA" id="ARBA00005641"/>
    </source>
</evidence>
<dbReference type="GO" id="GO:0008810">
    <property type="term" value="F:cellulase activity"/>
    <property type="evidence" value="ECO:0007669"/>
    <property type="project" value="UniProtKB-EC"/>
</dbReference>
<dbReference type="RefSeq" id="XP_024687364.1">
    <property type="nucleotide sequence ID" value="XM_024821552.1"/>
</dbReference>
<evidence type="ECO:0000259" key="9">
    <source>
        <dbReference type="Pfam" id="PF00150"/>
    </source>
</evidence>
<dbReference type="PANTHER" id="PTHR34142">
    <property type="entry name" value="ENDO-BETA-1,4-GLUCANASE A"/>
    <property type="match status" value="1"/>
</dbReference>
<dbReference type="Proteomes" id="UP000234474">
    <property type="component" value="Unassembled WGS sequence"/>
</dbReference>
<dbReference type="EC" id="3.2.1.4" evidence="3"/>
<dbReference type="STRING" id="1392255.A0A2I1CMC2"/>
<dbReference type="SUPFAM" id="SSF51445">
    <property type="entry name" value="(Trans)glycosidases"/>
    <property type="match status" value="1"/>
</dbReference>